<accession>A0A256FR39</accession>
<evidence type="ECO:0000313" key="1">
    <source>
        <dbReference type="EMBL" id="OYR17314.1"/>
    </source>
</evidence>
<dbReference type="Proteomes" id="UP000216345">
    <property type="component" value="Unassembled WGS sequence"/>
</dbReference>
<evidence type="ECO:0008006" key="3">
    <source>
        <dbReference type="Google" id="ProtNLM"/>
    </source>
</evidence>
<dbReference type="EMBL" id="NNRK01000020">
    <property type="protein sequence ID" value="OYR17314.1"/>
    <property type="molecule type" value="Genomic_DNA"/>
</dbReference>
<proteinExistence type="predicted"/>
<organism evidence="1 2">
    <name type="scientific">Brucella rhizosphaerae</name>
    <dbReference type="NCBI Taxonomy" id="571254"/>
    <lineage>
        <taxon>Bacteria</taxon>
        <taxon>Pseudomonadati</taxon>
        <taxon>Pseudomonadota</taxon>
        <taxon>Alphaproteobacteria</taxon>
        <taxon>Hyphomicrobiales</taxon>
        <taxon>Brucellaceae</taxon>
        <taxon>Brucella/Ochrobactrum group</taxon>
        <taxon>Brucella</taxon>
    </lineage>
</organism>
<reference evidence="1 2" key="1">
    <citation type="submission" date="2017-07" db="EMBL/GenBank/DDBJ databases">
        <title>Phylogenetic study on the rhizospheric bacterium Ochrobactrum sp. A44.</title>
        <authorList>
            <person name="Krzyzanowska D.M."/>
            <person name="Ossowicki A."/>
            <person name="Rajewska M."/>
            <person name="Maciag T."/>
            <person name="Kaczynski Z."/>
            <person name="Czerwicka M."/>
            <person name="Jafra S."/>
        </authorList>
    </citation>
    <scope>NUCLEOTIDE SEQUENCE [LARGE SCALE GENOMIC DNA]</scope>
    <source>
        <strain evidence="1 2">PR17</strain>
    </source>
</reference>
<dbReference type="Pfam" id="PF05284">
    <property type="entry name" value="DUF736"/>
    <property type="match status" value="1"/>
</dbReference>
<dbReference type="eggNOG" id="COG5489">
    <property type="taxonomic scope" value="Bacteria"/>
</dbReference>
<dbReference type="InterPro" id="IPR007948">
    <property type="entry name" value="DUF736"/>
</dbReference>
<dbReference type="OrthoDB" id="7915657at2"/>
<keyword evidence="2" id="KW-1185">Reference proteome</keyword>
<protein>
    <recommendedName>
        <fullName evidence="3">DUF736 family protein</fullName>
    </recommendedName>
</protein>
<evidence type="ECO:0000313" key="2">
    <source>
        <dbReference type="Proteomes" id="UP000216345"/>
    </source>
</evidence>
<dbReference type="RefSeq" id="WP_094574695.1">
    <property type="nucleotide sequence ID" value="NZ_JBHEEL010000012.1"/>
</dbReference>
<comment type="caution">
    <text evidence="1">The sequence shown here is derived from an EMBL/GenBank/DDBJ whole genome shotgun (WGS) entry which is preliminary data.</text>
</comment>
<sequence length="113" mass="12610">MANEITNFIQFDSEDLDTASGKGRISTLTDDIDIEVVPFNSENPDAPTHRVFAKSPRGFNIEVGGIWKKAKADGEGFKRNLSIRRLNYNANLGRFGGQDDPSLQAVLEWEPRN</sequence>
<gene>
    <name evidence="1" type="ORF">CEV32_3972</name>
</gene>
<name>A0A256FR39_9HYPH</name>
<dbReference type="AlphaFoldDB" id="A0A256FR39"/>